<dbReference type="GO" id="GO:1990542">
    <property type="term" value="P:mitochondrial transmembrane transport"/>
    <property type="evidence" value="ECO:0007669"/>
    <property type="project" value="InterPro"/>
</dbReference>
<dbReference type="GO" id="GO:0005743">
    <property type="term" value="C:mitochondrial inner membrane"/>
    <property type="evidence" value="ECO:0007669"/>
    <property type="project" value="UniProtKB-SubCell"/>
</dbReference>
<dbReference type="AlphaFoldDB" id="A0A9Q1C0Q4"/>
<evidence type="ECO:0000313" key="14">
    <source>
        <dbReference type="Proteomes" id="UP001152320"/>
    </source>
</evidence>
<dbReference type="OrthoDB" id="1747031at2759"/>
<gene>
    <name evidence="13" type="ORF">HOLleu_19899</name>
</gene>
<feature type="repeat" description="Solcar" evidence="10">
    <location>
        <begin position="246"/>
        <end position="340"/>
    </location>
</feature>
<dbReference type="InterPro" id="IPR045315">
    <property type="entry name" value="Mtm1-like"/>
</dbReference>
<keyword evidence="8" id="KW-0496">Mitochondrion</keyword>
<evidence type="ECO:0000256" key="9">
    <source>
        <dbReference type="ARBA" id="ARBA00023136"/>
    </source>
</evidence>
<evidence type="ECO:0000256" key="7">
    <source>
        <dbReference type="ARBA" id="ARBA00022989"/>
    </source>
</evidence>
<evidence type="ECO:0000256" key="8">
    <source>
        <dbReference type="ARBA" id="ARBA00023128"/>
    </source>
</evidence>
<evidence type="ECO:0000256" key="3">
    <source>
        <dbReference type="ARBA" id="ARBA00022448"/>
    </source>
</evidence>
<evidence type="ECO:0000256" key="2">
    <source>
        <dbReference type="ARBA" id="ARBA00006375"/>
    </source>
</evidence>
<evidence type="ECO:0000256" key="6">
    <source>
        <dbReference type="ARBA" id="ARBA00022792"/>
    </source>
</evidence>
<dbReference type="Proteomes" id="UP001152320">
    <property type="component" value="Chromosome 9"/>
</dbReference>
<reference evidence="13" key="1">
    <citation type="submission" date="2021-10" db="EMBL/GenBank/DDBJ databases">
        <title>Tropical sea cucumber genome reveals ecological adaptation and Cuvierian tubules defense mechanism.</title>
        <authorList>
            <person name="Chen T."/>
        </authorList>
    </citation>
    <scope>NUCLEOTIDE SEQUENCE</scope>
    <source>
        <strain evidence="13">Nanhai2018</strain>
        <tissue evidence="13">Muscle</tissue>
    </source>
</reference>
<dbReference type="InterPro" id="IPR018108">
    <property type="entry name" value="MCP_transmembrane"/>
</dbReference>
<feature type="transmembrane region" description="Helical" evidence="12">
    <location>
        <begin position="115"/>
        <end position="134"/>
    </location>
</feature>
<dbReference type="SUPFAM" id="SSF103506">
    <property type="entry name" value="Mitochondrial carrier"/>
    <property type="match status" value="1"/>
</dbReference>
<sequence>MKDTKMQGSDGTPDLKTSSQPKIKIWQQVIASGTGAILTSIFMTPLDVVKIRLQAQVKPMARGDCFIYCNGLMDHVCTCLNGNGNGKPWYKAPGYFNGTLDAFAKITRNEGIARLWSGLPPTLVMAVPATVLYYTTYDQLRIYFQSILPSDKRLYAPIFAGSISRVFAVSIINPLELIRTKMQSKPLSYSELVGCVKSAVEVEGLFSLWRGLGPTLLRDVPFSAIHWFFYNYFHSKLCEYLENDVPTFSAAFVCGAASGTIASIMTQPFDVVKTQRQIELGDKALMIGVKGQPQSTREIILHLHANRGISGLYAGLLPRIAKAAPACAIMISTYEYGKKFFRNMERST</sequence>
<comment type="subcellular location">
    <subcellularLocation>
        <location evidence="1">Mitochondrion inner membrane</location>
        <topology evidence="1">Multi-pass membrane protein</topology>
    </subcellularLocation>
</comment>
<evidence type="ECO:0000256" key="5">
    <source>
        <dbReference type="ARBA" id="ARBA00022737"/>
    </source>
</evidence>
<keyword evidence="5" id="KW-0677">Repeat</keyword>
<evidence type="ECO:0000256" key="12">
    <source>
        <dbReference type="SAM" id="Phobius"/>
    </source>
</evidence>
<keyword evidence="4 10" id="KW-0812">Transmembrane</keyword>
<evidence type="ECO:0000256" key="11">
    <source>
        <dbReference type="RuleBase" id="RU000488"/>
    </source>
</evidence>
<feature type="repeat" description="Solcar" evidence="10">
    <location>
        <begin position="27"/>
        <end position="143"/>
    </location>
</feature>
<comment type="caution">
    <text evidence="13">The sequence shown here is derived from an EMBL/GenBank/DDBJ whole genome shotgun (WGS) entry which is preliminary data.</text>
</comment>
<evidence type="ECO:0000256" key="1">
    <source>
        <dbReference type="ARBA" id="ARBA00004448"/>
    </source>
</evidence>
<comment type="similarity">
    <text evidence="2 11">Belongs to the mitochondrial carrier (TC 2.A.29) family.</text>
</comment>
<feature type="repeat" description="Solcar" evidence="10">
    <location>
        <begin position="152"/>
        <end position="236"/>
    </location>
</feature>
<keyword evidence="14" id="KW-1185">Reference proteome</keyword>
<keyword evidence="7 12" id="KW-1133">Transmembrane helix</keyword>
<dbReference type="EMBL" id="JAIZAY010000009">
    <property type="protein sequence ID" value="KAJ8036039.1"/>
    <property type="molecule type" value="Genomic_DNA"/>
</dbReference>
<dbReference type="Pfam" id="PF00153">
    <property type="entry name" value="Mito_carr"/>
    <property type="match status" value="3"/>
</dbReference>
<organism evidence="13 14">
    <name type="scientific">Holothuria leucospilota</name>
    <name type="common">Black long sea cucumber</name>
    <name type="synonym">Mertensiothuria leucospilota</name>
    <dbReference type="NCBI Taxonomy" id="206669"/>
    <lineage>
        <taxon>Eukaryota</taxon>
        <taxon>Metazoa</taxon>
        <taxon>Echinodermata</taxon>
        <taxon>Eleutherozoa</taxon>
        <taxon>Echinozoa</taxon>
        <taxon>Holothuroidea</taxon>
        <taxon>Aspidochirotacea</taxon>
        <taxon>Aspidochirotida</taxon>
        <taxon>Holothuriidae</taxon>
        <taxon>Holothuria</taxon>
    </lineage>
</organism>
<keyword evidence="6" id="KW-0999">Mitochondrion inner membrane</keyword>
<keyword evidence="3 11" id="KW-0813">Transport</keyword>
<dbReference type="PANTHER" id="PTHR45760:SF2">
    <property type="entry name" value="FI19922P1-RELATED"/>
    <property type="match status" value="1"/>
</dbReference>
<protein>
    <submittedName>
        <fullName evidence="13">Solute carrier family 25 member 40</fullName>
    </submittedName>
</protein>
<proteinExistence type="inferred from homology"/>
<accession>A0A9Q1C0Q4</accession>
<name>A0A9Q1C0Q4_HOLLE</name>
<dbReference type="PROSITE" id="PS50920">
    <property type="entry name" value="SOLCAR"/>
    <property type="match status" value="3"/>
</dbReference>
<keyword evidence="9 10" id="KW-0472">Membrane</keyword>
<dbReference type="Gene3D" id="1.50.40.10">
    <property type="entry name" value="Mitochondrial carrier domain"/>
    <property type="match status" value="1"/>
</dbReference>
<evidence type="ECO:0000256" key="4">
    <source>
        <dbReference type="ARBA" id="ARBA00022692"/>
    </source>
</evidence>
<dbReference type="PANTHER" id="PTHR45760">
    <property type="entry name" value="FI19922P1-RELATED"/>
    <property type="match status" value="1"/>
</dbReference>
<evidence type="ECO:0000256" key="10">
    <source>
        <dbReference type="PROSITE-ProRule" id="PRU00282"/>
    </source>
</evidence>
<evidence type="ECO:0000313" key="13">
    <source>
        <dbReference type="EMBL" id="KAJ8036039.1"/>
    </source>
</evidence>
<dbReference type="InterPro" id="IPR023395">
    <property type="entry name" value="MCP_dom_sf"/>
</dbReference>